<dbReference type="EC" id="2.3.2.6" evidence="10 15"/>
<sequence>MIPWLEGEAPFPSVESALRRPNGLLCAGGDLSPRRLLDAYRHGIFPWFSEGEPILWWSPDPRMVLFPQEVKISRSLARTLRRGGYDVRLDTAFAQVIHECSLPRRDQDGTWITPQMQQAYIRLHELGHAHSVETWIGGKLAGGLYGVAIGRAFYGESMFTRRTDASKIALAHLARYLERRGFAVIDCQMKTAHLASLGAREIRRRELTRGLEAWTREGAGPGRWPGAGASDLFAADDT</sequence>
<reference evidence="17" key="1">
    <citation type="journal article" name="DNA Res.">
        <title>The physiological potential of anammox bacteria as revealed by their core genome structure.</title>
        <authorList>
            <person name="Okubo T."/>
            <person name="Toyoda A."/>
            <person name="Fukuhara K."/>
            <person name="Uchiyama I."/>
            <person name="Harigaya Y."/>
            <person name="Kuroiwa M."/>
            <person name="Suzuki T."/>
            <person name="Murakami Y."/>
            <person name="Suwa Y."/>
            <person name="Takami H."/>
        </authorList>
    </citation>
    <scope>NUCLEOTIDE SEQUENCE</scope>
    <source>
        <strain evidence="17">317325-3</strain>
    </source>
</reference>
<dbReference type="InterPro" id="IPR016181">
    <property type="entry name" value="Acyl_CoA_acyltransferase"/>
</dbReference>
<dbReference type="PANTHER" id="PTHR30098">
    <property type="entry name" value="LEUCYL/PHENYLALANYL-TRNA--PROTEIN TRANSFERASE"/>
    <property type="match status" value="1"/>
</dbReference>
<dbReference type="GO" id="GO:0005737">
    <property type="term" value="C:cytoplasm"/>
    <property type="evidence" value="ECO:0007669"/>
    <property type="project" value="UniProtKB-SubCell"/>
</dbReference>
<organism evidence="17 18">
    <name type="scientific">Candidatus Desulfobacillus denitrificans</name>
    <dbReference type="NCBI Taxonomy" id="2608985"/>
    <lineage>
        <taxon>Bacteria</taxon>
        <taxon>Pseudomonadati</taxon>
        <taxon>Pseudomonadota</taxon>
        <taxon>Betaproteobacteria</taxon>
        <taxon>Candidatus Desulfobacillus</taxon>
    </lineage>
</organism>
<keyword evidence="2 15" id="KW-0963">Cytoplasm</keyword>
<keyword evidence="3 15" id="KW-0808">Transferase</keyword>
<evidence type="ECO:0000256" key="9">
    <source>
        <dbReference type="ARBA" id="ARBA00061535"/>
    </source>
</evidence>
<evidence type="ECO:0000256" key="7">
    <source>
        <dbReference type="ARBA" id="ARBA00051538"/>
    </source>
</evidence>
<evidence type="ECO:0000256" key="1">
    <source>
        <dbReference type="ARBA" id="ARBA00004496"/>
    </source>
</evidence>
<comment type="subcellular location">
    <subcellularLocation>
        <location evidence="1 15">Cytoplasm</location>
    </subcellularLocation>
</comment>
<dbReference type="Pfam" id="PF03588">
    <property type="entry name" value="Leu_Phe_trans"/>
    <property type="match status" value="1"/>
</dbReference>
<dbReference type="FunFam" id="3.40.630.70:FF:000001">
    <property type="entry name" value="Leucyl/phenylalanyl-tRNA--protein transferase"/>
    <property type="match status" value="1"/>
</dbReference>
<dbReference type="EMBL" id="AP021857">
    <property type="protein sequence ID" value="BBO20621.1"/>
    <property type="molecule type" value="Genomic_DNA"/>
</dbReference>
<evidence type="ECO:0000256" key="13">
    <source>
        <dbReference type="ARBA" id="ARBA00077165"/>
    </source>
</evidence>
<evidence type="ECO:0000256" key="4">
    <source>
        <dbReference type="ARBA" id="ARBA00023315"/>
    </source>
</evidence>
<protein>
    <recommendedName>
        <fullName evidence="11 15">Leucyl/phenylalanyl-tRNA--protein transferase</fullName>
        <ecNumber evidence="10 15">2.3.2.6</ecNumber>
    </recommendedName>
    <alternativeName>
        <fullName evidence="12 15">L/F-transferase</fullName>
    </alternativeName>
    <alternativeName>
        <fullName evidence="13 15">Leucyltransferase</fullName>
    </alternativeName>
    <alternativeName>
        <fullName evidence="14 15">Phenyalanyltransferase</fullName>
    </alternativeName>
</protein>
<dbReference type="InterPro" id="IPR042221">
    <property type="entry name" value="Leu/Phe-tRNA_Trfase_N"/>
</dbReference>
<evidence type="ECO:0000256" key="10">
    <source>
        <dbReference type="ARBA" id="ARBA00066767"/>
    </source>
</evidence>
<dbReference type="Gene3D" id="3.40.630.70">
    <property type="entry name" value="Leucyl/phenylalanyl-tRNA-protein transferase, C-terminal domain"/>
    <property type="match status" value="1"/>
</dbReference>
<evidence type="ECO:0000313" key="17">
    <source>
        <dbReference type="EMBL" id="BBO20621.1"/>
    </source>
</evidence>
<evidence type="ECO:0000313" key="18">
    <source>
        <dbReference type="Proteomes" id="UP000662914"/>
    </source>
</evidence>
<dbReference type="SUPFAM" id="SSF55729">
    <property type="entry name" value="Acyl-CoA N-acyltransferases (Nat)"/>
    <property type="match status" value="1"/>
</dbReference>
<dbReference type="InterPro" id="IPR042203">
    <property type="entry name" value="Leu/Phe-tRNA_Trfase_C"/>
</dbReference>
<comment type="catalytic activity">
    <reaction evidence="6 15">
        <text>N-terminal L-arginyl-[protein] + L-leucyl-tRNA(Leu) = N-terminal L-leucyl-L-arginyl-[protein] + tRNA(Leu) + H(+)</text>
        <dbReference type="Rhea" id="RHEA:50416"/>
        <dbReference type="Rhea" id="RHEA-COMP:9613"/>
        <dbReference type="Rhea" id="RHEA-COMP:9622"/>
        <dbReference type="Rhea" id="RHEA-COMP:12672"/>
        <dbReference type="Rhea" id="RHEA-COMP:12673"/>
        <dbReference type="ChEBI" id="CHEBI:15378"/>
        <dbReference type="ChEBI" id="CHEBI:64719"/>
        <dbReference type="ChEBI" id="CHEBI:78442"/>
        <dbReference type="ChEBI" id="CHEBI:78494"/>
        <dbReference type="ChEBI" id="CHEBI:133044"/>
        <dbReference type="EC" id="2.3.2.6"/>
    </reaction>
</comment>
<keyword evidence="4 15" id="KW-0012">Acyltransferase</keyword>
<proteinExistence type="inferred from homology"/>
<evidence type="ECO:0000256" key="5">
    <source>
        <dbReference type="ARBA" id="ARBA00050607"/>
    </source>
</evidence>
<evidence type="ECO:0000256" key="12">
    <source>
        <dbReference type="ARBA" id="ARBA00077136"/>
    </source>
</evidence>
<comment type="catalytic activity">
    <reaction evidence="5 15">
        <text>L-phenylalanyl-tRNA(Phe) + an N-terminal L-alpha-aminoacyl-[protein] = an N-terminal L-phenylalanyl-L-alpha-aminoacyl-[protein] + tRNA(Phe)</text>
        <dbReference type="Rhea" id="RHEA:43632"/>
        <dbReference type="Rhea" id="RHEA-COMP:9668"/>
        <dbReference type="Rhea" id="RHEA-COMP:9699"/>
        <dbReference type="Rhea" id="RHEA-COMP:10636"/>
        <dbReference type="Rhea" id="RHEA-COMP:10637"/>
        <dbReference type="ChEBI" id="CHEBI:78442"/>
        <dbReference type="ChEBI" id="CHEBI:78531"/>
        <dbReference type="ChEBI" id="CHEBI:78597"/>
        <dbReference type="ChEBI" id="CHEBI:83561"/>
        <dbReference type="EC" id="2.3.2.6"/>
    </reaction>
</comment>
<evidence type="ECO:0000256" key="16">
    <source>
        <dbReference type="SAM" id="MobiDB-lite"/>
    </source>
</evidence>
<dbReference type="Proteomes" id="UP000662914">
    <property type="component" value="Chromosome"/>
</dbReference>
<evidence type="ECO:0000256" key="11">
    <source>
        <dbReference type="ARBA" id="ARBA00074372"/>
    </source>
</evidence>
<evidence type="ECO:0000256" key="3">
    <source>
        <dbReference type="ARBA" id="ARBA00022679"/>
    </source>
</evidence>
<comment type="function">
    <text evidence="8 15">Functions in the N-end rule pathway of protein degradation where it conjugates Leu, Phe and, less efficiently, Met from aminoacyl-tRNAs to the N-termini of proteins containing an N-terminal arginine or lysine.</text>
</comment>
<dbReference type="InterPro" id="IPR004616">
    <property type="entry name" value="Leu/Phe-tRNA_Trfase"/>
</dbReference>
<evidence type="ECO:0000256" key="15">
    <source>
        <dbReference type="HAMAP-Rule" id="MF_00688"/>
    </source>
</evidence>
<feature type="region of interest" description="Disordered" evidence="16">
    <location>
        <begin position="218"/>
        <end position="238"/>
    </location>
</feature>
<evidence type="ECO:0000256" key="8">
    <source>
        <dbReference type="ARBA" id="ARBA00054043"/>
    </source>
</evidence>
<evidence type="ECO:0000256" key="2">
    <source>
        <dbReference type="ARBA" id="ARBA00022490"/>
    </source>
</evidence>
<dbReference type="Gene3D" id="3.30.70.3550">
    <property type="entry name" value="Leucyl/phenylalanyl-tRNA-protein transferase, N-terminal domain"/>
    <property type="match status" value="1"/>
</dbReference>
<gene>
    <name evidence="15" type="primary">aat</name>
    <name evidence="17" type="ORF">DSYM_13200</name>
</gene>
<dbReference type="FunFam" id="3.30.70.3550:FF:000001">
    <property type="entry name" value="Leucyl/phenylalanyl-tRNA--protein transferase"/>
    <property type="match status" value="1"/>
</dbReference>
<dbReference type="GO" id="GO:0030163">
    <property type="term" value="P:protein catabolic process"/>
    <property type="evidence" value="ECO:0007669"/>
    <property type="project" value="UniProtKB-UniRule"/>
</dbReference>
<comment type="similarity">
    <text evidence="9 15">Belongs to the L/F-transferase family.</text>
</comment>
<dbReference type="NCBIfam" id="TIGR00667">
    <property type="entry name" value="aat"/>
    <property type="match status" value="1"/>
</dbReference>
<dbReference type="GO" id="GO:0008914">
    <property type="term" value="F:leucyl-tRNA--protein transferase activity"/>
    <property type="evidence" value="ECO:0007669"/>
    <property type="project" value="UniProtKB-UniRule"/>
</dbReference>
<dbReference type="HAMAP" id="MF_00688">
    <property type="entry name" value="Leu_Phe_trans"/>
    <property type="match status" value="1"/>
</dbReference>
<name>A0A809S4I5_9PROT</name>
<dbReference type="AlphaFoldDB" id="A0A809S4I5"/>
<evidence type="ECO:0000256" key="14">
    <source>
        <dbReference type="ARBA" id="ARBA00083640"/>
    </source>
</evidence>
<dbReference type="PANTHER" id="PTHR30098:SF2">
    <property type="entry name" value="LEUCYL_PHENYLALANYL-TRNA--PROTEIN TRANSFERASE"/>
    <property type="match status" value="1"/>
</dbReference>
<comment type="catalytic activity">
    <reaction evidence="7 15">
        <text>N-terminal L-lysyl-[protein] + L-leucyl-tRNA(Leu) = N-terminal L-leucyl-L-lysyl-[protein] + tRNA(Leu) + H(+)</text>
        <dbReference type="Rhea" id="RHEA:12340"/>
        <dbReference type="Rhea" id="RHEA-COMP:9613"/>
        <dbReference type="Rhea" id="RHEA-COMP:9622"/>
        <dbReference type="Rhea" id="RHEA-COMP:12670"/>
        <dbReference type="Rhea" id="RHEA-COMP:12671"/>
        <dbReference type="ChEBI" id="CHEBI:15378"/>
        <dbReference type="ChEBI" id="CHEBI:65249"/>
        <dbReference type="ChEBI" id="CHEBI:78442"/>
        <dbReference type="ChEBI" id="CHEBI:78494"/>
        <dbReference type="ChEBI" id="CHEBI:133043"/>
        <dbReference type="EC" id="2.3.2.6"/>
    </reaction>
</comment>
<accession>A0A809S4I5</accession>
<dbReference type="KEGG" id="ddz:DSYM_13200"/>
<evidence type="ECO:0000256" key="6">
    <source>
        <dbReference type="ARBA" id="ARBA00050652"/>
    </source>
</evidence>